<protein>
    <submittedName>
        <fullName evidence="2">Uncharacterized protein</fullName>
    </submittedName>
</protein>
<sequence length="200" mass="22857">MIEIKVGRGWSAIILDAVVMASALGAWTLTRATRVHGALHLSHTGLVYLTDKELDNLEGWRQVARLRSYYTCEVCGRPGRLRIGKTRARVFCGGHAHLVGELWPEHDGKIFELDNACQRFSPPAGYGDEIQEREDILRRWSEGQAEMRDVCDFLRIDRAEVYYSSLELGFRIHLVEHPHDEEHDEELAQLLGSIPENTRH</sequence>
<proteinExistence type="predicted"/>
<name>A0A1Q9AEE6_9HYPH</name>
<comment type="caution">
    <text evidence="2">The sequence shown here is derived from an EMBL/GenBank/DDBJ whole genome shotgun (WGS) entry which is preliminary data.</text>
</comment>
<evidence type="ECO:0000313" key="3">
    <source>
        <dbReference type="Proteomes" id="UP000186143"/>
    </source>
</evidence>
<accession>A0A1Q9AEE6</accession>
<keyword evidence="1" id="KW-0812">Transmembrane</keyword>
<feature type="transmembrane region" description="Helical" evidence="1">
    <location>
        <begin position="12"/>
        <end position="30"/>
    </location>
</feature>
<organism evidence="2 3">
    <name type="scientific">Xaviernesmea rhizosphaerae</name>
    <dbReference type="NCBI Taxonomy" id="1672749"/>
    <lineage>
        <taxon>Bacteria</taxon>
        <taxon>Pseudomonadati</taxon>
        <taxon>Pseudomonadota</taxon>
        <taxon>Alphaproteobacteria</taxon>
        <taxon>Hyphomicrobiales</taxon>
        <taxon>Rhizobiaceae</taxon>
        <taxon>Rhizobium/Agrobacterium group</taxon>
        <taxon>Xaviernesmea</taxon>
    </lineage>
</organism>
<reference evidence="2 3" key="1">
    <citation type="submission" date="2016-09" db="EMBL/GenBank/DDBJ databases">
        <title>Rhizobium sp. nov., a novel species isolated from the rice rhizosphere.</title>
        <authorList>
            <person name="Zhao J."/>
            <person name="Zhang X."/>
        </authorList>
    </citation>
    <scope>NUCLEOTIDE SEQUENCE [LARGE SCALE GENOMIC DNA]</scope>
    <source>
        <strain evidence="2 3">MH17</strain>
    </source>
</reference>
<dbReference type="RefSeq" id="WP_075636549.1">
    <property type="nucleotide sequence ID" value="NZ_MKIO01000040.1"/>
</dbReference>
<dbReference type="Proteomes" id="UP000186143">
    <property type="component" value="Unassembled WGS sequence"/>
</dbReference>
<dbReference type="OrthoDB" id="8361940at2"/>
<dbReference type="STRING" id="1672749.BJF92_00725"/>
<dbReference type="AlphaFoldDB" id="A0A1Q9AEE6"/>
<dbReference type="EMBL" id="MKIO01000040">
    <property type="protein sequence ID" value="OLP53325.1"/>
    <property type="molecule type" value="Genomic_DNA"/>
</dbReference>
<keyword evidence="1" id="KW-0472">Membrane</keyword>
<gene>
    <name evidence="2" type="ORF">BJF92_00725</name>
</gene>
<evidence type="ECO:0000256" key="1">
    <source>
        <dbReference type="SAM" id="Phobius"/>
    </source>
</evidence>
<evidence type="ECO:0000313" key="2">
    <source>
        <dbReference type="EMBL" id="OLP53325.1"/>
    </source>
</evidence>
<keyword evidence="1" id="KW-1133">Transmembrane helix</keyword>